<feature type="transmembrane region" description="Helical" evidence="1">
    <location>
        <begin position="247"/>
        <end position="268"/>
    </location>
</feature>
<proteinExistence type="predicted"/>
<comment type="caution">
    <text evidence="2">The sequence shown here is derived from an EMBL/GenBank/DDBJ whole genome shotgun (WGS) entry which is preliminary data.</text>
</comment>
<accession>A0ABV3J112</accession>
<feature type="transmembrane region" description="Helical" evidence="1">
    <location>
        <begin position="141"/>
        <end position="161"/>
    </location>
</feature>
<keyword evidence="3" id="KW-1185">Reference proteome</keyword>
<evidence type="ECO:0000313" key="2">
    <source>
        <dbReference type="EMBL" id="MEV4925721.1"/>
    </source>
</evidence>
<dbReference type="EMBL" id="JBFASG010000025">
    <property type="protein sequence ID" value="MEV4925721.1"/>
    <property type="molecule type" value="Genomic_DNA"/>
</dbReference>
<keyword evidence="1" id="KW-0472">Membrane</keyword>
<dbReference type="RefSeq" id="WP_366089334.1">
    <property type="nucleotide sequence ID" value="NZ_JBFASG010000025.1"/>
</dbReference>
<keyword evidence="1" id="KW-0812">Transmembrane</keyword>
<feature type="transmembrane region" description="Helical" evidence="1">
    <location>
        <begin position="99"/>
        <end position="120"/>
    </location>
</feature>
<feature type="transmembrane region" description="Helical" evidence="1">
    <location>
        <begin position="216"/>
        <end position="235"/>
    </location>
</feature>
<reference evidence="2 3" key="1">
    <citation type="submission" date="2024-06" db="EMBL/GenBank/DDBJ databases">
        <title>The Natural Products Discovery Center: Release of the First 8490 Sequenced Strains for Exploring Actinobacteria Biosynthetic Diversity.</title>
        <authorList>
            <person name="Kalkreuter E."/>
            <person name="Kautsar S.A."/>
            <person name="Yang D."/>
            <person name="Bader C.D."/>
            <person name="Teijaro C.N."/>
            <person name="Fluegel L."/>
            <person name="Davis C.M."/>
            <person name="Simpson J.R."/>
            <person name="Lauterbach L."/>
            <person name="Steele A.D."/>
            <person name="Gui C."/>
            <person name="Meng S."/>
            <person name="Li G."/>
            <person name="Viehrig K."/>
            <person name="Ye F."/>
            <person name="Su P."/>
            <person name="Kiefer A.F."/>
            <person name="Nichols A."/>
            <person name="Cepeda A.J."/>
            <person name="Yan W."/>
            <person name="Fan B."/>
            <person name="Jiang Y."/>
            <person name="Adhikari A."/>
            <person name="Zheng C.-J."/>
            <person name="Schuster L."/>
            <person name="Cowan T.M."/>
            <person name="Smanski M.J."/>
            <person name="Chevrette M.G."/>
            <person name="De Carvalho L.P.S."/>
            <person name="Shen B."/>
        </authorList>
    </citation>
    <scope>NUCLEOTIDE SEQUENCE [LARGE SCALE GENOMIC DNA]</scope>
    <source>
        <strain evidence="2 3">NPDC053791</strain>
    </source>
</reference>
<evidence type="ECO:0000313" key="3">
    <source>
        <dbReference type="Proteomes" id="UP001552479"/>
    </source>
</evidence>
<name>A0ABV3J112_9ACTN</name>
<protein>
    <recommendedName>
        <fullName evidence="4">Integral membrane protein</fullName>
    </recommendedName>
</protein>
<gene>
    <name evidence="2" type="ORF">AB0L03_23345</name>
</gene>
<feature type="transmembrane region" description="Helical" evidence="1">
    <location>
        <begin position="67"/>
        <end position="87"/>
    </location>
</feature>
<keyword evidence="1" id="KW-1133">Transmembrane helix</keyword>
<evidence type="ECO:0000256" key="1">
    <source>
        <dbReference type="SAM" id="Phobius"/>
    </source>
</evidence>
<sequence length="282" mass="30026">MIDQGGGAVACAPGEGHGMAGDEASGEGCIAAVFTSARTSAQWLGFGRELLGEYDSESLRFLQGFRAFLGTVATFALIWAYGVDGGWSSVLEDGLTKLFMAPLVLIVAGPLVITGFILYAPKGTRPRLRGQLKFPLMTVGAYLGIPLVILSVTAGVWWLIFNYIFAWKFGLIVGPLLSLLLSFWLVGGLIWLAVFLFFASGVVARTAFNTGIVHPMLPAVFTTLVVWTLNVVSLGDGLPNGPLYVKIAAFLGGPLSVTALSAWELYVLRTRHGVRIRGISAA</sequence>
<feature type="transmembrane region" description="Helical" evidence="1">
    <location>
        <begin position="181"/>
        <end position="204"/>
    </location>
</feature>
<evidence type="ECO:0008006" key="4">
    <source>
        <dbReference type="Google" id="ProtNLM"/>
    </source>
</evidence>
<organism evidence="2 3">
    <name type="scientific">Streptomyces roseoverticillatus</name>
    <dbReference type="NCBI Taxonomy" id="66429"/>
    <lineage>
        <taxon>Bacteria</taxon>
        <taxon>Bacillati</taxon>
        <taxon>Actinomycetota</taxon>
        <taxon>Actinomycetes</taxon>
        <taxon>Kitasatosporales</taxon>
        <taxon>Streptomycetaceae</taxon>
        <taxon>Streptomyces</taxon>
    </lineage>
</organism>
<dbReference type="Proteomes" id="UP001552479">
    <property type="component" value="Unassembled WGS sequence"/>
</dbReference>